<sequence>MQTQIEFQPLAIGSGQYTGESETSLKFPSHFTILDSIDKSFVLTRKSVLIRCFHARGVIGIVQHRLIRRTLDVEGVVTRRRCRRAVIIGKFHRGDLSSHNIEVTMIYTESCATAAGVVCTAASAGSAPAWYPFTAPDGKTAVRSPRFLELLMVYKSKCSLITGRGCEVSAPCVILCDVNK</sequence>
<organism evidence="1 2">
    <name type="scientific">Eumeta variegata</name>
    <name type="common">Bagworm moth</name>
    <name type="synonym">Eumeta japonica</name>
    <dbReference type="NCBI Taxonomy" id="151549"/>
    <lineage>
        <taxon>Eukaryota</taxon>
        <taxon>Metazoa</taxon>
        <taxon>Ecdysozoa</taxon>
        <taxon>Arthropoda</taxon>
        <taxon>Hexapoda</taxon>
        <taxon>Insecta</taxon>
        <taxon>Pterygota</taxon>
        <taxon>Neoptera</taxon>
        <taxon>Endopterygota</taxon>
        <taxon>Lepidoptera</taxon>
        <taxon>Glossata</taxon>
        <taxon>Ditrysia</taxon>
        <taxon>Tineoidea</taxon>
        <taxon>Psychidae</taxon>
        <taxon>Oiketicinae</taxon>
        <taxon>Eumeta</taxon>
    </lineage>
</organism>
<gene>
    <name evidence="1" type="ORF">EVAR_79103_1</name>
</gene>
<name>A0A4C1X3U2_EUMVA</name>
<evidence type="ECO:0000313" key="1">
    <source>
        <dbReference type="EMBL" id="GBP56967.1"/>
    </source>
</evidence>
<evidence type="ECO:0000313" key="2">
    <source>
        <dbReference type="Proteomes" id="UP000299102"/>
    </source>
</evidence>
<dbReference type="AlphaFoldDB" id="A0A4C1X3U2"/>
<accession>A0A4C1X3U2</accession>
<keyword evidence="2" id="KW-1185">Reference proteome</keyword>
<reference evidence="1 2" key="1">
    <citation type="journal article" date="2019" name="Commun. Biol.">
        <title>The bagworm genome reveals a unique fibroin gene that provides high tensile strength.</title>
        <authorList>
            <person name="Kono N."/>
            <person name="Nakamura H."/>
            <person name="Ohtoshi R."/>
            <person name="Tomita M."/>
            <person name="Numata K."/>
            <person name="Arakawa K."/>
        </authorList>
    </citation>
    <scope>NUCLEOTIDE SEQUENCE [LARGE SCALE GENOMIC DNA]</scope>
</reference>
<protein>
    <submittedName>
        <fullName evidence="1">Uncharacterized protein</fullName>
    </submittedName>
</protein>
<comment type="caution">
    <text evidence="1">The sequence shown here is derived from an EMBL/GenBank/DDBJ whole genome shotgun (WGS) entry which is preliminary data.</text>
</comment>
<proteinExistence type="predicted"/>
<dbReference type="EMBL" id="BGZK01000705">
    <property type="protein sequence ID" value="GBP56967.1"/>
    <property type="molecule type" value="Genomic_DNA"/>
</dbReference>
<dbReference type="Proteomes" id="UP000299102">
    <property type="component" value="Unassembled WGS sequence"/>
</dbReference>